<evidence type="ECO:0000313" key="3">
    <source>
        <dbReference type="Proteomes" id="UP000095464"/>
    </source>
</evidence>
<feature type="domain" description="YopX protein" evidence="1">
    <location>
        <begin position="4"/>
        <end position="124"/>
    </location>
</feature>
<evidence type="ECO:0000259" key="1">
    <source>
        <dbReference type="Pfam" id="PF09643"/>
    </source>
</evidence>
<protein>
    <recommendedName>
        <fullName evidence="1">YopX protein domain-containing protein</fullName>
    </recommendedName>
</protein>
<dbReference type="SUPFAM" id="SSF159006">
    <property type="entry name" value="YopX-like"/>
    <property type="match status" value="1"/>
</dbReference>
<organism evidence="2 3">
    <name type="scientific">Staphylococcus equorum</name>
    <dbReference type="NCBI Taxonomy" id="246432"/>
    <lineage>
        <taxon>Bacteria</taxon>
        <taxon>Bacillati</taxon>
        <taxon>Bacillota</taxon>
        <taxon>Bacilli</taxon>
        <taxon>Bacillales</taxon>
        <taxon>Staphylococcaceae</taxon>
        <taxon>Staphylococcus</taxon>
    </lineage>
</organism>
<dbReference type="Proteomes" id="UP000095464">
    <property type="component" value="Unassembled WGS sequence"/>
</dbReference>
<sequence length="130" mass="14746">MIHKYKAWDKNKEKFIDLKKESYVIDLGSGMVISLGSENELSEEATNIELLSSTGVVNIQKEEIFEGDVVKTHYGVHGRHIGVVEFSSGEFKAIGVKQYWLEHEGLDGTFEVIGNKYEHPQLIEFEGEEL</sequence>
<name>A0AAP7LV32_9STAP</name>
<accession>A0AAP7LV32</accession>
<dbReference type="Pfam" id="PF09643">
    <property type="entry name" value="YopX"/>
    <property type="match status" value="1"/>
</dbReference>
<dbReference type="InterPro" id="IPR019096">
    <property type="entry name" value="YopX_protein"/>
</dbReference>
<proteinExistence type="predicted"/>
<comment type="caution">
    <text evidence="2">The sequence shown here is derived from an EMBL/GenBank/DDBJ whole genome shotgun (WGS) entry which is preliminary data.</text>
</comment>
<dbReference type="RefSeq" id="WP_069854354.1">
    <property type="nucleotide sequence ID" value="NZ_LNPX01000004.1"/>
</dbReference>
<reference evidence="3" key="1">
    <citation type="submission" date="2015-11" db="EMBL/GenBank/DDBJ databases">
        <title>Genomic diversity of Staphylococcus saprophyticus strains from urinary tract infections, animal surfaces, and fermented foods.</title>
        <authorList>
            <person name="Wolfe B.E."/>
        </authorList>
    </citation>
    <scope>NUCLEOTIDE SEQUENCE [LARGE SCALE GENOMIC DNA]</scope>
    <source>
        <strain evidence="3">738_7</strain>
    </source>
</reference>
<evidence type="ECO:0000313" key="2">
    <source>
        <dbReference type="EMBL" id="OEK58954.1"/>
    </source>
</evidence>
<dbReference type="Gene3D" id="2.30.30.290">
    <property type="entry name" value="YopX-like domains"/>
    <property type="match status" value="1"/>
</dbReference>
<gene>
    <name evidence="2" type="ORF">ASS94_01105</name>
</gene>
<dbReference type="AlphaFoldDB" id="A0AAP7LV32"/>
<dbReference type="InterPro" id="IPR023385">
    <property type="entry name" value="YopX-like_C"/>
</dbReference>
<dbReference type="EMBL" id="LNPX01000004">
    <property type="protein sequence ID" value="OEK58954.1"/>
    <property type="molecule type" value="Genomic_DNA"/>
</dbReference>